<keyword evidence="6" id="KW-0805">Transcription regulation</keyword>
<evidence type="ECO:0000256" key="1">
    <source>
        <dbReference type="ARBA" id="ARBA00004167"/>
    </source>
</evidence>
<keyword evidence="3" id="KW-1003">Cell membrane</keyword>
<keyword evidence="15" id="KW-1185">Reference proteome</keyword>
<dbReference type="Proteomes" id="UP001323798">
    <property type="component" value="Chromosome"/>
</dbReference>
<feature type="transmembrane region" description="Helical" evidence="12">
    <location>
        <begin position="104"/>
        <end position="126"/>
    </location>
</feature>
<feature type="domain" description="Anti-sigma K factor RskA C-terminal" evidence="13">
    <location>
        <begin position="105"/>
        <end position="243"/>
    </location>
</feature>
<evidence type="ECO:0000259" key="13">
    <source>
        <dbReference type="Pfam" id="PF10099"/>
    </source>
</evidence>
<reference evidence="14 15" key="1">
    <citation type="submission" date="2023-11" db="EMBL/GenBank/DDBJ databases">
        <title>Genome sequence of Microbacterium rhizosphaerae KACC 19337.</title>
        <authorList>
            <person name="Choi H."/>
            <person name="Kim S."/>
            <person name="Kim Y."/>
            <person name="Kwon S.-W."/>
            <person name="Heo J."/>
        </authorList>
    </citation>
    <scope>NUCLEOTIDE SEQUENCE [LARGE SCALE GENOMIC DNA]</scope>
    <source>
        <strain evidence="14 15">KACC 19337</strain>
    </source>
</reference>
<keyword evidence="7 12" id="KW-0472">Membrane</keyword>
<dbReference type="Gene3D" id="1.10.10.1320">
    <property type="entry name" value="Anti-sigma factor, zinc-finger domain"/>
    <property type="match status" value="1"/>
</dbReference>
<evidence type="ECO:0000256" key="2">
    <source>
        <dbReference type="ARBA" id="ARBA00004236"/>
    </source>
</evidence>
<organism evidence="14 15">
    <name type="scientific">Microbacterium rhizosphaerae</name>
    <dbReference type="NCBI Taxonomy" id="1678237"/>
    <lineage>
        <taxon>Bacteria</taxon>
        <taxon>Bacillati</taxon>
        <taxon>Actinomycetota</taxon>
        <taxon>Actinomycetes</taxon>
        <taxon>Micrococcales</taxon>
        <taxon>Microbacteriaceae</taxon>
        <taxon>Microbacterium</taxon>
    </lineage>
</organism>
<feature type="compositionally biased region" description="Polar residues" evidence="11">
    <location>
        <begin position="236"/>
        <end position="250"/>
    </location>
</feature>
<evidence type="ECO:0000256" key="5">
    <source>
        <dbReference type="ARBA" id="ARBA00022989"/>
    </source>
</evidence>
<evidence type="ECO:0000313" key="15">
    <source>
        <dbReference type="Proteomes" id="UP001323798"/>
    </source>
</evidence>
<evidence type="ECO:0000313" key="14">
    <source>
        <dbReference type="EMBL" id="WPR89084.1"/>
    </source>
</evidence>
<evidence type="ECO:0000256" key="7">
    <source>
        <dbReference type="ARBA" id="ARBA00023136"/>
    </source>
</evidence>
<evidence type="ECO:0000256" key="9">
    <source>
        <dbReference type="ARBA" id="ARBA00029829"/>
    </source>
</evidence>
<dbReference type="RefSeq" id="WP_320941801.1">
    <property type="nucleotide sequence ID" value="NZ_BAABEU010000001.1"/>
</dbReference>
<dbReference type="Pfam" id="PF10099">
    <property type="entry name" value="RskA_C"/>
    <property type="match status" value="1"/>
</dbReference>
<feature type="region of interest" description="Disordered" evidence="11">
    <location>
        <begin position="230"/>
        <end position="250"/>
    </location>
</feature>
<protein>
    <recommendedName>
        <fullName evidence="10">Regulator of SigK</fullName>
    </recommendedName>
    <alternativeName>
        <fullName evidence="9">Sigma-K anti-sigma factor RskA</fullName>
    </alternativeName>
</protein>
<keyword evidence="5 12" id="KW-1133">Transmembrane helix</keyword>
<gene>
    <name evidence="14" type="ORF">SM116_15155</name>
</gene>
<evidence type="ECO:0000256" key="6">
    <source>
        <dbReference type="ARBA" id="ARBA00023015"/>
    </source>
</evidence>
<dbReference type="EMBL" id="CP139368">
    <property type="protein sequence ID" value="WPR89084.1"/>
    <property type="molecule type" value="Genomic_DNA"/>
</dbReference>
<evidence type="ECO:0000256" key="4">
    <source>
        <dbReference type="ARBA" id="ARBA00022692"/>
    </source>
</evidence>
<evidence type="ECO:0000256" key="8">
    <source>
        <dbReference type="ARBA" id="ARBA00023163"/>
    </source>
</evidence>
<evidence type="ECO:0000256" key="3">
    <source>
        <dbReference type="ARBA" id="ARBA00022475"/>
    </source>
</evidence>
<name>A0ABZ0SID6_9MICO</name>
<evidence type="ECO:0000256" key="12">
    <source>
        <dbReference type="SAM" id="Phobius"/>
    </source>
</evidence>
<sequence length="250" mass="25649">MTEDEFALLAAGAALGALSDEDQRAFRRALADHPEWGAIADADAETAAALADLPREVAPPPALRSQLLARIDEAPADPAHEVVEPASTDPDPARPAKRGWGRRGWLALAASVVLVVAIGTATVIAVEQAAQPAAVVALDRIQSAPDAQQASAPVEGGGQATLHWSESLGRAVLVTGEMPQVPGDHTFELWYVRDKTAIPAGTFDATGASTSAVLKPGMQPGDVIAVTVEESGGSPTGQPTSDPILTIPTA</sequence>
<proteinExistence type="predicted"/>
<evidence type="ECO:0000256" key="10">
    <source>
        <dbReference type="ARBA" id="ARBA00030803"/>
    </source>
</evidence>
<dbReference type="PANTHER" id="PTHR37461:SF1">
    <property type="entry name" value="ANTI-SIGMA-K FACTOR RSKA"/>
    <property type="match status" value="1"/>
</dbReference>
<comment type="subcellular location">
    <subcellularLocation>
        <location evidence="2">Cell membrane</location>
    </subcellularLocation>
    <subcellularLocation>
        <location evidence="1">Membrane</location>
        <topology evidence="1">Single-pass membrane protein</topology>
    </subcellularLocation>
</comment>
<dbReference type="PANTHER" id="PTHR37461">
    <property type="entry name" value="ANTI-SIGMA-K FACTOR RSKA"/>
    <property type="match status" value="1"/>
</dbReference>
<accession>A0ABZ0SID6</accession>
<dbReference type="InterPro" id="IPR041916">
    <property type="entry name" value="Anti_sigma_zinc_sf"/>
</dbReference>
<dbReference type="InterPro" id="IPR018764">
    <property type="entry name" value="RskA_C"/>
</dbReference>
<keyword evidence="8" id="KW-0804">Transcription</keyword>
<evidence type="ECO:0000256" key="11">
    <source>
        <dbReference type="SAM" id="MobiDB-lite"/>
    </source>
</evidence>
<dbReference type="InterPro" id="IPR051474">
    <property type="entry name" value="Anti-sigma-K/W_factor"/>
</dbReference>
<keyword evidence="4 12" id="KW-0812">Transmembrane</keyword>